<feature type="domain" description="HTH lysR-type" evidence="5">
    <location>
        <begin position="2"/>
        <end position="59"/>
    </location>
</feature>
<dbReference type="Pfam" id="PF00126">
    <property type="entry name" value="HTH_1"/>
    <property type="match status" value="1"/>
</dbReference>
<dbReference type="PANTHER" id="PTHR30126:SF77">
    <property type="entry name" value="TRANSCRIPTIONAL REGULATORY PROTEIN"/>
    <property type="match status" value="1"/>
</dbReference>
<evidence type="ECO:0000313" key="7">
    <source>
        <dbReference type="Proteomes" id="UP000537188"/>
    </source>
</evidence>
<dbReference type="Gene3D" id="3.40.190.290">
    <property type="match status" value="1"/>
</dbReference>
<keyword evidence="3" id="KW-0238">DNA-binding</keyword>
<dbReference type="InterPro" id="IPR000847">
    <property type="entry name" value="LysR_HTH_N"/>
</dbReference>
<dbReference type="AlphaFoldDB" id="A0A7Y8FF39"/>
<organism evidence="6 7">
    <name type="scientific">Pseudomonas yamanorum</name>
    <dbReference type="NCBI Taxonomy" id="515393"/>
    <lineage>
        <taxon>Bacteria</taxon>
        <taxon>Pseudomonadati</taxon>
        <taxon>Pseudomonadota</taxon>
        <taxon>Gammaproteobacteria</taxon>
        <taxon>Pseudomonadales</taxon>
        <taxon>Pseudomonadaceae</taxon>
        <taxon>Pseudomonas</taxon>
    </lineage>
</organism>
<comment type="caution">
    <text evidence="6">The sequence shown here is derived from an EMBL/GenBank/DDBJ whole genome shotgun (WGS) entry which is preliminary data.</text>
</comment>
<evidence type="ECO:0000256" key="3">
    <source>
        <dbReference type="ARBA" id="ARBA00023125"/>
    </source>
</evidence>
<protein>
    <submittedName>
        <fullName evidence="6">LysR family transcriptional regulator</fullName>
    </submittedName>
</protein>
<reference evidence="6 7" key="1">
    <citation type="submission" date="2020-04" db="EMBL/GenBank/DDBJ databases">
        <title>Molecular characterization of pseudomonads from Agaricus bisporus reveal novel blotch 2 pathogens in Western Europe.</title>
        <authorList>
            <person name="Taparia T."/>
            <person name="Krijger M."/>
            <person name="Haynes E."/>
            <person name="Elpinstone J.G."/>
            <person name="Noble R."/>
            <person name="Van Der Wolf J."/>
        </authorList>
    </citation>
    <scope>NUCLEOTIDE SEQUENCE [LARGE SCALE GENOMIC DNA]</scope>
    <source>
        <strain evidence="6 7">IPO3781</strain>
    </source>
</reference>
<dbReference type="GO" id="GO:0000976">
    <property type="term" value="F:transcription cis-regulatory region binding"/>
    <property type="evidence" value="ECO:0007669"/>
    <property type="project" value="TreeGrafter"/>
</dbReference>
<sequence>MINLKQIEAFYWTLKLGTLQRAATQLFLTQSAVTKRLQELEKQACLPLFEGSGPKAHLSAKGAELLEACEGLIDSLARLDGLRGASRHTLRTVRMGLTELVTVTWFSDFAARVKAVHPEVALHPDVDLSASLQRKLLDGDLDLVVIPQDYVTPAMAAIDLQSVEFTWLAPASLALHARSLSLKELAQWPIIVQGTHSGITQRCEQLFARAGIEFNRVYGSNSLFALVALIRAGVGVSCLPRGLFGDEIRRGELQEMRLDTPPEPVNYQLAFLKHGHLGLTASLAELASQCAAAHTNR</sequence>
<keyword evidence="2" id="KW-0805">Transcription regulation</keyword>
<dbReference type="SUPFAM" id="SSF53850">
    <property type="entry name" value="Periplasmic binding protein-like II"/>
    <property type="match status" value="1"/>
</dbReference>
<accession>A0A7Y8FF39</accession>
<dbReference type="SUPFAM" id="SSF46785">
    <property type="entry name" value="Winged helix' DNA-binding domain"/>
    <property type="match status" value="1"/>
</dbReference>
<dbReference type="InterPro" id="IPR036390">
    <property type="entry name" value="WH_DNA-bd_sf"/>
</dbReference>
<evidence type="ECO:0000313" key="6">
    <source>
        <dbReference type="EMBL" id="NWE78125.1"/>
    </source>
</evidence>
<dbReference type="RefSeq" id="WP_177115403.1">
    <property type="nucleotide sequence ID" value="NZ_JACARF010000025.1"/>
</dbReference>
<proteinExistence type="inferred from homology"/>
<keyword evidence="4" id="KW-0804">Transcription</keyword>
<dbReference type="InterPro" id="IPR036388">
    <property type="entry name" value="WH-like_DNA-bd_sf"/>
</dbReference>
<evidence type="ECO:0000256" key="1">
    <source>
        <dbReference type="ARBA" id="ARBA00009437"/>
    </source>
</evidence>
<dbReference type="CDD" id="cd05466">
    <property type="entry name" value="PBP2_LTTR_substrate"/>
    <property type="match status" value="1"/>
</dbReference>
<dbReference type="InterPro" id="IPR005119">
    <property type="entry name" value="LysR_subst-bd"/>
</dbReference>
<comment type="similarity">
    <text evidence="1">Belongs to the LysR transcriptional regulatory family.</text>
</comment>
<dbReference type="EMBL" id="JACARF010000025">
    <property type="protein sequence ID" value="NWE78125.1"/>
    <property type="molecule type" value="Genomic_DNA"/>
</dbReference>
<dbReference type="Proteomes" id="UP000537188">
    <property type="component" value="Unassembled WGS sequence"/>
</dbReference>
<dbReference type="Pfam" id="PF03466">
    <property type="entry name" value="LysR_substrate"/>
    <property type="match status" value="1"/>
</dbReference>
<gene>
    <name evidence="6" type="ORF">HX828_21475</name>
</gene>
<dbReference type="PANTHER" id="PTHR30126">
    <property type="entry name" value="HTH-TYPE TRANSCRIPTIONAL REGULATOR"/>
    <property type="match status" value="1"/>
</dbReference>
<dbReference type="GO" id="GO:0003700">
    <property type="term" value="F:DNA-binding transcription factor activity"/>
    <property type="evidence" value="ECO:0007669"/>
    <property type="project" value="InterPro"/>
</dbReference>
<name>A0A7Y8FF39_9PSED</name>
<evidence type="ECO:0000259" key="5">
    <source>
        <dbReference type="PROSITE" id="PS50931"/>
    </source>
</evidence>
<evidence type="ECO:0000256" key="4">
    <source>
        <dbReference type="ARBA" id="ARBA00023163"/>
    </source>
</evidence>
<dbReference type="Gene3D" id="1.10.10.10">
    <property type="entry name" value="Winged helix-like DNA-binding domain superfamily/Winged helix DNA-binding domain"/>
    <property type="match status" value="1"/>
</dbReference>
<dbReference type="PROSITE" id="PS50931">
    <property type="entry name" value="HTH_LYSR"/>
    <property type="match status" value="1"/>
</dbReference>
<evidence type="ECO:0000256" key="2">
    <source>
        <dbReference type="ARBA" id="ARBA00023015"/>
    </source>
</evidence>